<name>A0A3M7SL09_BRAPC</name>
<dbReference type="Proteomes" id="UP000276133">
    <property type="component" value="Unassembled WGS sequence"/>
</dbReference>
<gene>
    <name evidence="1" type="ORF">BpHYR1_029597</name>
</gene>
<comment type="caution">
    <text evidence="1">The sequence shown here is derived from an EMBL/GenBank/DDBJ whole genome shotgun (WGS) entry which is preliminary data.</text>
</comment>
<dbReference type="EMBL" id="REGN01001215">
    <property type="protein sequence ID" value="RNA36198.1"/>
    <property type="molecule type" value="Genomic_DNA"/>
</dbReference>
<dbReference type="SUPFAM" id="SSF56672">
    <property type="entry name" value="DNA/RNA polymerases"/>
    <property type="match status" value="1"/>
</dbReference>
<dbReference type="AlphaFoldDB" id="A0A3M7SL09"/>
<sequence>MDVLPKFPFFRYQNRQDVSNILPPIKQKMRRVPHCKREEFKKMLDEMLEAGLIQKSDSHWASPFLLVTKPH</sequence>
<proteinExistence type="predicted"/>
<evidence type="ECO:0000313" key="1">
    <source>
        <dbReference type="EMBL" id="RNA36198.1"/>
    </source>
</evidence>
<protein>
    <submittedName>
        <fullName evidence="1">RNA-directed DNA polymerase (Reverse transcriptase) and Integrase domain containing</fullName>
    </submittedName>
</protein>
<evidence type="ECO:0000313" key="2">
    <source>
        <dbReference type="Proteomes" id="UP000276133"/>
    </source>
</evidence>
<accession>A0A3M7SL09</accession>
<keyword evidence="2" id="KW-1185">Reference proteome</keyword>
<organism evidence="1 2">
    <name type="scientific">Brachionus plicatilis</name>
    <name type="common">Marine rotifer</name>
    <name type="synonym">Brachionus muelleri</name>
    <dbReference type="NCBI Taxonomy" id="10195"/>
    <lineage>
        <taxon>Eukaryota</taxon>
        <taxon>Metazoa</taxon>
        <taxon>Spiralia</taxon>
        <taxon>Gnathifera</taxon>
        <taxon>Rotifera</taxon>
        <taxon>Eurotatoria</taxon>
        <taxon>Monogononta</taxon>
        <taxon>Pseudotrocha</taxon>
        <taxon>Ploima</taxon>
        <taxon>Brachionidae</taxon>
        <taxon>Brachionus</taxon>
    </lineage>
</organism>
<dbReference type="GO" id="GO:0003964">
    <property type="term" value="F:RNA-directed DNA polymerase activity"/>
    <property type="evidence" value="ECO:0007669"/>
    <property type="project" value="UniProtKB-KW"/>
</dbReference>
<keyword evidence="1" id="KW-0548">Nucleotidyltransferase</keyword>
<reference evidence="1 2" key="1">
    <citation type="journal article" date="2018" name="Sci. Rep.">
        <title>Genomic signatures of local adaptation to the degree of environmental predictability in rotifers.</title>
        <authorList>
            <person name="Franch-Gras L."/>
            <person name="Hahn C."/>
            <person name="Garcia-Roger E.M."/>
            <person name="Carmona M.J."/>
            <person name="Serra M."/>
            <person name="Gomez A."/>
        </authorList>
    </citation>
    <scope>NUCLEOTIDE SEQUENCE [LARGE SCALE GENOMIC DNA]</scope>
    <source>
        <strain evidence="1">HYR1</strain>
    </source>
</reference>
<dbReference type="Gene3D" id="3.10.10.10">
    <property type="entry name" value="HIV Type 1 Reverse Transcriptase, subunit A, domain 1"/>
    <property type="match status" value="1"/>
</dbReference>
<dbReference type="OrthoDB" id="115435at2759"/>
<dbReference type="InterPro" id="IPR043502">
    <property type="entry name" value="DNA/RNA_pol_sf"/>
</dbReference>
<keyword evidence="1" id="KW-0808">Transferase</keyword>
<keyword evidence="1" id="KW-0695">RNA-directed DNA polymerase</keyword>